<reference evidence="1 2" key="1">
    <citation type="journal article" date="2021" name="Front. Genet.">
        <title>Chromosome-Level Genome Assembly Reveals Significant Gene Expansion in the Toll and IMD Signaling Pathways of Dendrolimus kikuchii.</title>
        <authorList>
            <person name="Zhou J."/>
            <person name="Wu P."/>
            <person name="Xiong Z."/>
            <person name="Liu N."/>
            <person name="Zhao N."/>
            <person name="Ji M."/>
            <person name="Qiu Y."/>
            <person name="Yang B."/>
        </authorList>
    </citation>
    <scope>NUCLEOTIDE SEQUENCE [LARGE SCALE GENOMIC DNA]</scope>
    <source>
        <strain evidence="1">Ann1</strain>
    </source>
</reference>
<dbReference type="Proteomes" id="UP000824533">
    <property type="component" value="Linkage Group LG06"/>
</dbReference>
<name>A0ACC1D9M5_9NEOP</name>
<keyword evidence="2" id="KW-1185">Reference proteome</keyword>
<proteinExistence type="predicted"/>
<sequence>MSETKDGMEGIPPAPASSASSDNNSPTSTTTILKTEVTRPSSLPKPSGLKPPTKIGRLCSNSAPKPAVPISPRTDGGFSDTLRKLSDDSSRKHLSDLIEADEEEISSTVLDKPRWHRRKSSTTSTYSMTTMMEALWEKHPRRLSEAGLRRSSDHSVILTEDTDSFIIGERVWVGGTKPGQIAYIGETQFAPGEWAGIVLDEPIGKNDGSVAGIRYFQCPEKRGVFSRLTRLTRVPLVTHAPHDSSPVSDAGSVFERPPSGSARPRRALSPNGSVRSIVSSKMNASISTTTNGEIRMGDRVIVSSSRGSKAGILRYVGATDFAPGVWAGVELDDPLGKNDGSVDGKRYFECAPRFGLFAPISKVSRSPSNRKPGACAIHSNGRATPLRRSNSRESLTSLGTSIASSRAGVRLGVTSLGAQRIGGPRASSTPVSAKNALQELLREKQQHLERLMRERELERSEVAKISLQADRAESALAQLKKVAAQTNTENGKLKAELDKINKLLEDEKQKVEDLMFRNEEENINREDYNKYKEAMEQEKAVREQRIRDLEAEAALQAARAETTATALRAMEEQRSAEAAAVAEQHKEELTAAHTLSSELQKLLDEAYALLREKENEKDSLGKSMSEELTKVKMESEKALNEAKMKMAIAQTEYETQVSVLTAKLQLIESKLETEKQSLERSNKENSQTIADLNTKITQLQATVDDKTLELNKVISISKEHEVNLNKEVTKLKMELSAKLLDLEQLEDSKKKQEATFKSLQDEIARVREEYATKVNEYESILNETSLENEKNMTEIVELKQSLTAKVKEYEKLLSDSSSTTSATEKLISEYKQTIHERDKEIIKLKDDFEEATANFNIKHSKIAEEHKKEIEDRNTKIEELLKEIESHKQTLDQNKIDFDTLNSQFISNADELKALKEENMKLKQNIAELSESNNDLKSKVSAMELEIGEYKRQLEGAHEKCEEIQKAKENVETEYLNLTGQTSDSNEQFNKLSHHLKETEKELQNFKDKHREAVNNCARIEQELKQKIIKLHEDFSLERTQLVQSVNENIEKLKEAEIKLKELETHVTDKNNHLKDMQCSNDNLSDENTILKKEIEALKIKEQEQFNEFISIQKKLEIDIDRYKEEISLLKEEGASSEVKLIEKVDQLTEAQNDLNNKLEEARKHEGSLQKVLDEMTAQLNNQKLQHEKEVIQVQNQLTALTEETNQLKIEENRLKETLEEKQHSLKDLSLKLEMLEVDLKSNLEMVAEKDRQIAQTNEELSKAIELKKLLEEKFNNAQLEISTVKQQYENLIANSFAEESLLNEQLSQVENLRKEIGVLIQDKTTLETKCNETLNELDKLKEDHVLTLNKLNENIGINIEIKKTLEEKEKLLQSQSELTKTESNKVKDLEEELLHIKQELTNKTTVIQEKETELYKLQETLQAGSSESLLVVTQIQSQYDDLNERYKKEVESLNNSVKSLQNQITEKEKAVHETMELKEKVDELQKLIAKSDEDVKQLTNINEAQKQNYEDLNKQLQAQFDEYKKESKHTKHELNTKLNQYEKELEDSKEKLKIEIEKHTQIQQTLSDAEKKILELSQKLDLVEIQQSTDVEKDSKLEKLTMELQAAKHCLAESVSNNETIVNKLKSDIDNKIRDLTEKDDLIQRLQEEVTNQKAQIEITEREKLLLQKEIATIPREIKDKNDNNAMGVMGEGDNVTQKSVEEKEMLDGQVSFLNSVIVDMQRKNEQLMARVQALEGGAIINEPPLFNGKKARAVAPRLFCDICDVFDAHDTEDCPKQAADVDAPPLPNTPKRAPPPPRPYCDICEVFGHATENCDEEETF</sequence>
<accession>A0ACC1D9M5</accession>
<evidence type="ECO:0000313" key="2">
    <source>
        <dbReference type="Proteomes" id="UP000824533"/>
    </source>
</evidence>
<gene>
    <name evidence="1" type="ORF">K1T71_004057</name>
</gene>
<evidence type="ECO:0000313" key="1">
    <source>
        <dbReference type="EMBL" id="KAJ0180653.1"/>
    </source>
</evidence>
<dbReference type="EMBL" id="CM034392">
    <property type="protein sequence ID" value="KAJ0180653.1"/>
    <property type="molecule type" value="Genomic_DNA"/>
</dbReference>
<comment type="caution">
    <text evidence="1">The sequence shown here is derived from an EMBL/GenBank/DDBJ whole genome shotgun (WGS) entry which is preliminary data.</text>
</comment>
<protein>
    <submittedName>
        <fullName evidence="1">Uncharacterized protein</fullName>
    </submittedName>
</protein>
<organism evidence="1 2">
    <name type="scientific">Dendrolimus kikuchii</name>
    <dbReference type="NCBI Taxonomy" id="765133"/>
    <lineage>
        <taxon>Eukaryota</taxon>
        <taxon>Metazoa</taxon>
        <taxon>Ecdysozoa</taxon>
        <taxon>Arthropoda</taxon>
        <taxon>Hexapoda</taxon>
        <taxon>Insecta</taxon>
        <taxon>Pterygota</taxon>
        <taxon>Neoptera</taxon>
        <taxon>Endopterygota</taxon>
        <taxon>Lepidoptera</taxon>
        <taxon>Glossata</taxon>
        <taxon>Ditrysia</taxon>
        <taxon>Bombycoidea</taxon>
        <taxon>Lasiocampidae</taxon>
        <taxon>Dendrolimus</taxon>
    </lineage>
</organism>